<keyword evidence="1" id="KW-0677">Repeat</keyword>
<gene>
    <name evidence="3" type="ORF">QBC33DRAFT_544844</name>
</gene>
<dbReference type="EMBL" id="MU839016">
    <property type="protein sequence ID" value="KAK1765170.1"/>
    <property type="molecule type" value="Genomic_DNA"/>
</dbReference>
<keyword evidence="4" id="KW-1185">Reference proteome</keyword>
<dbReference type="Pfam" id="PF24883">
    <property type="entry name" value="NPHP3_N"/>
    <property type="match status" value="1"/>
</dbReference>
<dbReference type="SUPFAM" id="SSF48403">
    <property type="entry name" value="Ankyrin repeat"/>
    <property type="match status" value="1"/>
</dbReference>
<dbReference type="SUPFAM" id="SSF52540">
    <property type="entry name" value="P-loop containing nucleoside triphosphate hydrolases"/>
    <property type="match status" value="1"/>
</dbReference>
<evidence type="ECO:0000313" key="3">
    <source>
        <dbReference type="EMBL" id="KAK1765170.1"/>
    </source>
</evidence>
<protein>
    <recommendedName>
        <fullName evidence="2">NACHT domain-containing protein</fullName>
    </recommendedName>
</protein>
<dbReference type="InterPro" id="IPR007111">
    <property type="entry name" value="NACHT_NTPase"/>
</dbReference>
<proteinExistence type="predicted"/>
<organism evidence="3 4">
    <name type="scientific">Phialemonium atrogriseum</name>
    <dbReference type="NCBI Taxonomy" id="1093897"/>
    <lineage>
        <taxon>Eukaryota</taxon>
        <taxon>Fungi</taxon>
        <taxon>Dikarya</taxon>
        <taxon>Ascomycota</taxon>
        <taxon>Pezizomycotina</taxon>
        <taxon>Sordariomycetes</taxon>
        <taxon>Sordariomycetidae</taxon>
        <taxon>Cephalothecales</taxon>
        <taxon>Cephalothecaceae</taxon>
        <taxon>Phialemonium</taxon>
    </lineage>
</organism>
<dbReference type="Pfam" id="PF22939">
    <property type="entry name" value="WHD_GPIID"/>
    <property type="match status" value="1"/>
</dbReference>
<dbReference type="RefSeq" id="XP_060281383.1">
    <property type="nucleotide sequence ID" value="XM_060428498.1"/>
</dbReference>
<dbReference type="Pfam" id="PF24809">
    <property type="entry name" value="DUF7708"/>
    <property type="match status" value="1"/>
</dbReference>
<reference evidence="3" key="1">
    <citation type="submission" date="2023-06" db="EMBL/GenBank/DDBJ databases">
        <title>Genome-scale phylogeny and comparative genomics of the fungal order Sordariales.</title>
        <authorList>
            <consortium name="Lawrence Berkeley National Laboratory"/>
            <person name="Hensen N."/>
            <person name="Bonometti L."/>
            <person name="Westerberg I."/>
            <person name="Brannstrom I.O."/>
            <person name="Guillou S."/>
            <person name="Cros-Aarteil S."/>
            <person name="Calhoun S."/>
            <person name="Haridas S."/>
            <person name="Kuo A."/>
            <person name="Mondo S."/>
            <person name="Pangilinan J."/>
            <person name="Riley R."/>
            <person name="Labutti K."/>
            <person name="Andreopoulos B."/>
            <person name="Lipzen A."/>
            <person name="Chen C."/>
            <person name="Yanf M."/>
            <person name="Daum C."/>
            <person name="Ng V."/>
            <person name="Clum A."/>
            <person name="Steindorff A."/>
            <person name="Ohm R."/>
            <person name="Martin F."/>
            <person name="Silar P."/>
            <person name="Natvig D."/>
            <person name="Lalanne C."/>
            <person name="Gautier V."/>
            <person name="Ament-Velasquez S.L."/>
            <person name="Kruys A."/>
            <person name="Hutchinson M.I."/>
            <person name="Powell A.J."/>
            <person name="Barry K."/>
            <person name="Miller A.N."/>
            <person name="Grigoriev I.V."/>
            <person name="Debuchy R."/>
            <person name="Gladieux P."/>
            <person name="Thoren M.H."/>
            <person name="Johannesson H."/>
        </authorList>
    </citation>
    <scope>NUCLEOTIDE SEQUENCE</scope>
    <source>
        <strain evidence="3">8032-3</strain>
    </source>
</reference>
<evidence type="ECO:0000259" key="2">
    <source>
        <dbReference type="PROSITE" id="PS50837"/>
    </source>
</evidence>
<name>A0AAJ0BVC9_9PEZI</name>
<dbReference type="InterPro" id="IPR002110">
    <property type="entry name" value="Ankyrin_rpt"/>
</dbReference>
<dbReference type="InterPro" id="IPR027417">
    <property type="entry name" value="P-loop_NTPase"/>
</dbReference>
<dbReference type="InterPro" id="IPR056884">
    <property type="entry name" value="NPHP3-like_N"/>
</dbReference>
<dbReference type="PANTHER" id="PTHR10039">
    <property type="entry name" value="AMELOGENIN"/>
    <property type="match status" value="1"/>
</dbReference>
<dbReference type="Gene3D" id="3.40.50.300">
    <property type="entry name" value="P-loop containing nucleotide triphosphate hydrolases"/>
    <property type="match status" value="1"/>
</dbReference>
<dbReference type="SMART" id="SM00248">
    <property type="entry name" value="ANK"/>
    <property type="match status" value="7"/>
</dbReference>
<accession>A0AAJ0BVC9</accession>
<dbReference type="PANTHER" id="PTHR10039:SF14">
    <property type="entry name" value="NACHT DOMAIN-CONTAINING PROTEIN"/>
    <property type="match status" value="1"/>
</dbReference>
<dbReference type="Gene3D" id="3.30.160.60">
    <property type="entry name" value="Classic Zinc Finger"/>
    <property type="match status" value="1"/>
</dbReference>
<dbReference type="GeneID" id="85311685"/>
<dbReference type="Gene3D" id="1.25.40.20">
    <property type="entry name" value="Ankyrin repeat-containing domain"/>
    <property type="match status" value="2"/>
</dbReference>
<feature type="domain" description="NACHT" evidence="2">
    <location>
        <begin position="296"/>
        <end position="457"/>
    </location>
</feature>
<dbReference type="InterPro" id="IPR036770">
    <property type="entry name" value="Ankyrin_rpt-contain_sf"/>
</dbReference>
<evidence type="ECO:0000256" key="1">
    <source>
        <dbReference type="ARBA" id="ARBA00022737"/>
    </source>
</evidence>
<comment type="caution">
    <text evidence="3">The sequence shown here is derived from an EMBL/GenBank/DDBJ whole genome shotgun (WGS) entry which is preliminary data.</text>
</comment>
<dbReference type="InterPro" id="IPR054471">
    <property type="entry name" value="GPIID_WHD"/>
</dbReference>
<dbReference type="PROSITE" id="PS50837">
    <property type="entry name" value="NACHT"/>
    <property type="match status" value="1"/>
</dbReference>
<dbReference type="Proteomes" id="UP001244011">
    <property type="component" value="Unassembled WGS sequence"/>
</dbReference>
<sequence length="1413" mass="159876">MAASPSDRFSKALTKFRDDLTEVQKQQFSSSNHGEVERAIKEIQAQLGSRKKLRNFDRVKIFLEGMAQVEELVTIFLNVNDVVAFVWGPIKLALMAAKARIDMLEHLLETYVEIGDVIHGLGQYDRLFRNHAAVREILERYFDDVLRFHKCVLDVFAKPDLKRLFSYVWPSFETRFRPIIDSLKRHRALLSDEKLTAVIEEIQASRDYTGTRHGELSKMVRNGLDDLRATINKNAAELRDSLINQISSIVDKLNPPDYEADQRWASGRRHSASSGAWVLEEPSFIRWNQGGIPPSNTLFLHGIPGSGKTTLLSRIIEHLKDQRTETETTVVFFYFKHNQDTKRSMSSALRALLVQLLDQDDASLEYLHQKLATLSGSDVTKLDLLQELVKDCLLSQDSVRIVLDGLDECADEPKADNKEARRIIEWFHNSVMPEALPGRVRLLIAGQRDGQLEDFLSPHPNIRLDGTKDHLADIRSYSVSRAADIRGKFSLSSSEETEIVERVTDASKGMFLYATVVLDNLLSQESPAEFEEEMENKNFPMGLDAAYNRVVARVFDRAPEPRQRSAAKILGWLVCAARPLRWREIQSKFCIDAEKESCNFKNRRVSSCKVICGSLIEVEQCELFVHSASEQVIKLVHDTAGKYLVHHGRLRLAEEHMNMAVFCCRYLASSPFTANLEPGAVHDLALSGYYGLQDYATAFWRFHVRAIIVNNSGILTDHRLDVLRSIVSLLIKYGISRTVEPRAPDLTSHSPALIEDDVQALLEPRSDHESRCLKVFEQRTLAIRKVLEAISLSSLGDTAKAAVMGLLGEPRFKCPKIECTKFTLGFLDRKARDAHVDDHERPFKCLSDGCYAGACGFSSQSSLDAHVKRFHADRNPEILFPAVQRKKDMESRDIFTACERGNLEEVKTFHRAGVDLNTSKRMGYLTPLVIAARHGHAHICAFLVEHGARAFKLSVSEHSTQRSLSALNEAIKTQDHEIFHFLWHSADKTARDAFISGHEDMNDIFARAIVDVVGTPSHDLPDEFLQCVQVSGFDKVLPIILRNACYWGFSNVRVEALNTTPLHRLFGRLFPDLYESDGTTFIHRFRLQDQNGAKEKWHSLLLDMEVASPEELSGRERQPLLHCALGQGALPIAAFLLDVLLPYGSRITDCNGNTPLHLIWNSLIAFEDQMRYIARRLIEADKGVAANVKNSRGELPVHRMASWARSTGKEVFDLLVKYTSNLDDETNDGETVLDIAARRGESHVVRWLLETNRVTLLRWNKKGRTPFTLAAASRPGVETMALLRSANQPLVCMPDGTADRLTPLHYAMDDPFVNMITANVKYLLSLPEAKELVWAFSRSTVSDNPQRLGQLFEFALAHEFDDVAKTVLRTEKADLSALNEETLQAVQRLWQEDPESMHLLQRAVAYDWEEEVK</sequence>
<dbReference type="InterPro" id="IPR056125">
    <property type="entry name" value="DUF7708"/>
</dbReference>
<dbReference type="Pfam" id="PF12796">
    <property type="entry name" value="Ank_2"/>
    <property type="match status" value="2"/>
</dbReference>
<evidence type="ECO:0000313" key="4">
    <source>
        <dbReference type="Proteomes" id="UP001244011"/>
    </source>
</evidence>